<dbReference type="InterPro" id="IPR042150">
    <property type="entry name" value="MmRce1-like"/>
</dbReference>
<dbReference type="GO" id="GO:0080120">
    <property type="term" value="P:CAAX-box protein maturation"/>
    <property type="evidence" value="ECO:0007669"/>
    <property type="project" value="UniProtKB-ARBA"/>
</dbReference>
<keyword evidence="3" id="KW-0645">Protease</keyword>
<feature type="transmembrane region" description="Helical" evidence="1">
    <location>
        <begin position="241"/>
        <end position="257"/>
    </location>
</feature>
<reference evidence="3 4" key="1">
    <citation type="submission" date="2014-04" db="EMBL/GenBank/DDBJ databases">
        <authorList>
            <person name="Bishop-Lilly K.A."/>
            <person name="Broomall S.M."/>
            <person name="Chain P.S."/>
            <person name="Chertkov O."/>
            <person name="Coyne S.R."/>
            <person name="Daligault H.E."/>
            <person name="Davenport K.W."/>
            <person name="Erkkila T."/>
            <person name="Frey K.G."/>
            <person name="Gibbons H.S."/>
            <person name="Gu W."/>
            <person name="Jaissle J."/>
            <person name="Johnson S.L."/>
            <person name="Koroleva G.I."/>
            <person name="Ladner J.T."/>
            <person name="Lo C.-C."/>
            <person name="Minogue T.D."/>
            <person name="Munk C."/>
            <person name="Palacios G.F."/>
            <person name="Redden C.L."/>
            <person name="Rosenzweig C.N."/>
            <person name="Scholz M.B."/>
            <person name="Teshima H."/>
            <person name="Xu Y."/>
        </authorList>
    </citation>
    <scope>NUCLEOTIDE SEQUENCE [LARGE SCALE GENOMIC DNA]</scope>
    <source>
        <strain evidence="3 4">8244</strain>
    </source>
</reference>
<gene>
    <name evidence="3" type="ORF">DJ90_1665</name>
</gene>
<accession>A0A090ZDY3</accession>
<evidence type="ECO:0000256" key="1">
    <source>
        <dbReference type="SAM" id="Phobius"/>
    </source>
</evidence>
<dbReference type="AlphaFoldDB" id="A0A090ZDY3"/>
<name>A0A090ZDY3_PAEMA</name>
<dbReference type="GO" id="GO:0004175">
    <property type="term" value="F:endopeptidase activity"/>
    <property type="evidence" value="ECO:0007669"/>
    <property type="project" value="UniProtKB-ARBA"/>
</dbReference>
<sequence>MIRKSALIVYLIISFGWTWGCWISAYRWSRSTDHFLRTDMTIFHLAGNFSIVQLLFALGVFGPLLGFLAVRTREGVILFRRPGRADIRFALSIPIVIAIPMFVLSILLSSLADATWQAVALSVIGYFISNVLTSGTEEFGWRGYLYPYLKTREQDFWHAAWKGGFIWALWHYPLLFILYVDAGLAVLVPSLIGFTASIVAMNYITNFIFERSGSILLVMVLHALNNTVSFTLISLYPETPFTIVSSLMAWAVVGYLEKTWTTGGWPRTSE</sequence>
<dbReference type="PANTHER" id="PTHR35797:SF1">
    <property type="entry name" value="PROTEASE"/>
    <property type="match status" value="1"/>
</dbReference>
<dbReference type="Proteomes" id="UP000029278">
    <property type="component" value="Unassembled WGS sequence"/>
</dbReference>
<dbReference type="PANTHER" id="PTHR35797">
    <property type="entry name" value="PROTEASE-RELATED"/>
    <property type="match status" value="1"/>
</dbReference>
<dbReference type="PATRIC" id="fig|44252.3.peg.3270"/>
<dbReference type="Pfam" id="PF02517">
    <property type="entry name" value="Rce1-like"/>
    <property type="match status" value="1"/>
</dbReference>
<keyword evidence="3" id="KW-0378">Hydrolase</keyword>
<feature type="transmembrane region" description="Helical" evidence="1">
    <location>
        <begin position="7"/>
        <end position="25"/>
    </location>
</feature>
<feature type="transmembrane region" description="Helical" evidence="1">
    <location>
        <begin position="45"/>
        <end position="68"/>
    </location>
</feature>
<dbReference type="EMBL" id="JMQA01000029">
    <property type="protein sequence ID" value="KFN08440.1"/>
    <property type="molecule type" value="Genomic_DNA"/>
</dbReference>
<proteinExistence type="predicted"/>
<feature type="transmembrane region" description="Helical" evidence="1">
    <location>
        <begin position="216"/>
        <end position="235"/>
    </location>
</feature>
<dbReference type="InterPro" id="IPR003675">
    <property type="entry name" value="Rce1/LyrA-like_dom"/>
</dbReference>
<feature type="transmembrane region" description="Helical" evidence="1">
    <location>
        <begin position="184"/>
        <end position="204"/>
    </location>
</feature>
<feature type="transmembrane region" description="Helical" evidence="1">
    <location>
        <begin position="114"/>
        <end position="135"/>
    </location>
</feature>
<keyword evidence="4" id="KW-1185">Reference proteome</keyword>
<evidence type="ECO:0000313" key="4">
    <source>
        <dbReference type="Proteomes" id="UP000029278"/>
    </source>
</evidence>
<feature type="domain" description="CAAX prenyl protease 2/Lysostaphin resistance protein A-like" evidence="2">
    <location>
        <begin position="123"/>
        <end position="228"/>
    </location>
</feature>
<organism evidence="3 4">
    <name type="scientific">Paenibacillus macerans</name>
    <name type="common">Bacillus macerans</name>
    <dbReference type="NCBI Taxonomy" id="44252"/>
    <lineage>
        <taxon>Bacteria</taxon>
        <taxon>Bacillati</taxon>
        <taxon>Bacillota</taxon>
        <taxon>Bacilli</taxon>
        <taxon>Bacillales</taxon>
        <taxon>Paenibacillaceae</taxon>
        <taxon>Paenibacillus</taxon>
    </lineage>
</organism>
<feature type="transmembrane region" description="Helical" evidence="1">
    <location>
        <begin position="89"/>
        <end position="108"/>
    </location>
</feature>
<keyword evidence="1" id="KW-0472">Membrane</keyword>
<evidence type="ECO:0000313" key="3">
    <source>
        <dbReference type="EMBL" id="KFN08440.1"/>
    </source>
</evidence>
<keyword evidence="1" id="KW-0812">Transmembrane</keyword>
<evidence type="ECO:0000259" key="2">
    <source>
        <dbReference type="Pfam" id="PF02517"/>
    </source>
</evidence>
<protein>
    <submittedName>
        <fullName evidence="3">CAAX protease self-immunity family protein</fullName>
    </submittedName>
</protein>
<dbReference type="GO" id="GO:0006508">
    <property type="term" value="P:proteolysis"/>
    <property type="evidence" value="ECO:0007669"/>
    <property type="project" value="UniProtKB-KW"/>
</dbReference>
<feature type="transmembrane region" description="Helical" evidence="1">
    <location>
        <begin position="156"/>
        <end position="178"/>
    </location>
</feature>
<keyword evidence="1" id="KW-1133">Transmembrane helix</keyword>
<comment type="caution">
    <text evidence="3">The sequence shown here is derived from an EMBL/GenBank/DDBJ whole genome shotgun (WGS) entry which is preliminary data.</text>
</comment>
<dbReference type="STRING" id="44252.DJ90_1665"/>
<dbReference type="RefSeq" id="WP_036623465.1">
    <property type="nucleotide sequence ID" value="NZ_BGML01000002.1"/>
</dbReference>
<dbReference type="HOGENOM" id="CLU_1029905_0_0_9"/>
<dbReference type="GeneID" id="77007564"/>